<gene>
    <name evidence="2" type="ORF">HLUCCA11_09785</name>
</gene>
<dbReference type="AlphaFoldDB" id="A0A0P7ZQQ6"/>
<feature type="compositionally biased region" description="Low complexity" evidence="1">
    <location>
        <begin position="216"/>
        <end position="226"/>
    </location>
</feature>
<name>A0A0P7ZQQ6_9CYAN</name>
<reference evidence="2 3" key="1">
    <citation type="submission" date="2015-09" db="EMBL/GenBank/DDBJ databases">
        <title>Identification and resolution of microdiversity through metagenomic sequencing of parallel consortia.</title>
        <authorList>
            <person name="Nelson W.C."/>
            <person name="Romine M.F."/>
            <person name="Lindemann S.R."/>
        </authorList>
    </citation>
    <scope>NUCLEOTIDE SEQUENCE [LARGE SCALE GENOMIC DNA]</scope>
    <source>
        <strain evidence="2">Ana</strain>
    </source>
</reference>
<dbReference type="Proteomes" id="UP000050465">
    <property type="component" value="Unassembled WGS sequence"/>
</dbReference>
<feature type="region of interest" description="Disordered" evidence="1">
    <location>
        <begin position="144"/>
        <end position="226"/>
    </location>
</feature>
<dbReference type="PATRIC" id="fig|1666911.3.peg.5278"/>
<comment type="caution">
    <text evidence="2">The sequence shown here is derived from an EMBL/GenBank/DDBJ whole genome shotgun (WGS) entry which is preliminary data.</text>
</comment>
<evidence type="ECO:0000313" key="2">
    <source>
        <dbReference type="EMBL" id="KPQ35531.1"/>
    </source>
</evidence>
<dbReference type="EMBL" id="LJZR01000011">
    <property type="protein sequence ID" value="KPQ35531.1"/>
    <property type="molecule type" value="Genomic_DNA"/>
</dbReference>
<feature type="region of interest" description="Disordered" evidence="1">
    <location>
        <begin position="41"/>
        <end position="63"/>
    </location>
</feature>
<dbReference type="STRING" id="1666911.HLUCCA11_09785"/>
<sequence length="404" mass="41895">MQRLSTFFPLSPRYRPSLFGGLSLSLSLLLPISPLFGGAQAQAQESPQGSPQESSSQSNSVAPVAPVAPTVRFARGEDVGLEAIVAEWRSYYADVPVYLCTCQDSICDQTQQWPYREFDRYQLSVALGPTNGIIAEDSGANCFDIADGSRPTQPRSFSAEQTGTGPSEAIAPPRPPSNNTAPPVAPASRPATVPISPPPISPSPAAPTAVAPPPTQASAPSSSSGVPTTVAAINNGSAIQLTWPSGASDIIAVAGSGWNVTVLNALDCASLSQVEQKTLEAQSVIGNPAIDELTGNVAVPVLLDSCVETDQSAVFILDANEGGGYALYRAQLPGDQSLPNEFSTYALSTIKGLRYWDGSLLVRQGSNAVSAESMIIFRPGSTPAGEYAGCGITRQGEGSAVLCP</sequence>
<protein>
    <submittedName>
        <fullName evidence="2">Uncharacterized protein</fullName>
    </submittedName>
</protein>
<evidence type="ECO:0000256" key="1">
    <source>
        <dbReference type="SAM" id="MobiDB-lite"/>
    </source>
</evidence>
<proteinExistence type="predicted"/>
<evidence type="ECO:0000313" key="3">
    <source>
        <dbReference type="Proteomes" id="UP000050465"/>
    </source>
</evidence>
<organism evidence="2 3">
    <name type="scientific">Phormidesmis priestleyi Ana</name>
    <dbReference type="NCBI Taxonomy" id="1666911"/>
    <lineage>
        <taxon>Bacteria</taxon>
        <taxon>Bacillati</taxon>
        <taxon>Cyanobacteriota</taxon>
        <taxon>Cyanophyceae</taxon>
        <taxon>Leptolyngbyales</taxon>
        <taxon>Leptolyngbyaceae</taxon>
        <taxon>Phormidesmis</taxon>
    </lineage>
</organism>
<feature type="compositionally biased region" description="Pro residues" evidence="1">
    <location>
        <begin position="195"/>
        <end position="215"/>
    </location>
</feature>
<feature type="compositionally biased region" description="Polar residues" evidence="1">
    <location>
        <begin position="150"/>
        <end position="165"/>
    </location>
</feature>
<accession>A0A0P7ZQQ6</accession>